<feature type="transmembrane region" description="Helical" evidence="1">
    <location>
        <begin position="7"/>
        <end position="26"/>
    </location>
</feature>
<dbReference type="InterPro" id="IPR042106">
    <property type="entry name" value="Nuo/plastoQ_OxRdtase_6_NuoJ"/>
</dbReference>
<dbReference type="RefSeq" id="WP_316965350.1">
    <property type="nucleotide sequence ID" value="NZ_JARFPK010000001.1"/>
</dbReference>
<reference evidence="2 3" key="1">
    <citation type="submission" date="2023-03" db="EMBL/GenBank/DDBJ databases">
        <title>WGS of Methanotrichaceae archaeon Mx.</title>
        <authorList>
            <person name="Sorokin D.Y."/>
            <person name="Merkel A.Y."/>
        </authorList>
    </citation>
    <scope>NUCLEOTIDE SEQUENCE [LARGE SCALE GENOMIC DNA]</scope>
    <source>
        <strain evidence="2 3">Mx</strain>
    </source>
</reference>
<dbReference type="EC" id="1.6.5.9" evidence="2"/>
<dbReference type="GO" id="GO:0050136">
    <property type="term" value="F:NADH dehydrogenase (quinone) (non-electrogenic) activity"/>
    <property type="evidence" value="ECO:0007669"/>
    <property type="project" value="UniProtKB-EC"/>
</dbReference>
<evidence type="ECO:0000313" key="3">
    <source>
        <dbReference type="Proteomes" id="UP001220010"/>
    </source>
</evidence>
<accession>A0ABT5X4L7</accession>
<dbReference type="Proteomes" id="UP001220010">
    <property type="component" value="Unassembled WGS sequence"/>
</dbReference>
<dbReference type="InterPro" id="IPR001457">
    <property type="entry name" value="NADH_UbQ/plastoQ_OxRdtase_su6"/>
</dbReference>
<feature type="transmembrane region" description="Helical" evidence="1">
    <location>
        <begin position="57"/>
        <end position="82"/>
    </location>
</feature>
<dbReference type="Pfam" id="PF00499">
    <property type="entry name" value="Oxidored_q3"/>
    <property type="match status" value="1"/>
</dbReference>
<keyword evidence="1" id="KW-0812">Transmembrane</keyword>
<gene>
    <name evidence="2" type="ORF">P0O15_00125</name>
</gene>
<comment type="caution">
    <text evidence="2">The sequence shown here is derived from an EMBL/GenBank/DDBJ whole genome shotgun (WGS) entry which is preliminary data.</text>
</comment>
<name>A0ABT5X4L7_9EURY</name>
<organism evidence="2 3">
    <name type="scientific">Candidatus Methanocrinis natronophilus</name>
    <dbReference type="NCBI Taxonomy" id="3033396"/>
    <lineage>
        <taxon>Archaea</taxon>
        <taxon>Methanobacteriati</taxon>
        <taxon>Methanobacteriota</taxon>
        <taxon>Stenosarchaea group</taxon>
        <taxon>Methanomicrobia</taxon>
        <taxon>Methanotrichales</taxon>
        <taxon>Methanotrichaceae</taxon>
        <taxon>Methanocrinis</taxon>
    </lineage>
</organism>
<evidence type="ECO:0000256" key="1">
    <source>
        <dbReference type="SAM" id="Phobius"/>
    </source>
</evidence>
<dbReference type="Gene3D" id="1.20.120.1200">
    <property type="entry name" value="NADH-ubiquinone/plastoquinone oxidoreductase chain 6, subunit NuoJ"/>
    <property type="match status" value="1"/>
</dbReference>
<evidence type="ECO:0000313" key="2">
    <source>
        <dbReference type="EMBL" id="MDF0589588.1"/>
    </source>
</evidence>
<proteinExistence type="predicted"/>
<dbReference type="EMBL" id="JARFPK010000001">
    <property type="protein sequence ID" value="MDF0589588.1"/>
    <property type="molecule type" value="Genomic_DNA"/>
</dbReference>
<protein>
    <submittedName>
        <fullName evidence="2">NADH-quinone oxidoreductase subunit J</fullName>
        <ecNumber evidence="2">1.6.5.9</ecNumber>
    </submittedName>
</protein>
<keyword evidence="1" id="KW-1133">Transmembrane helix</keyword>
<keyword evidence="1" id="KW-0472">Membrane</keyword>
<keyword evidence="2" id="KW-0560">Oxidoreductase</keyword>
<keyword evidence="3" id="KW-1185">Reference proteome</keyword>
<sequence>MVKVKTAILMLIFLATLIVFFAASPWDGAEKSPYSFEPREGVRAPESGVGDIGVELFTVYLFAFEVLALVLLAAMIAAIYVARKEIPK</sequence>